<protein>
    <submittedName>
        <fullName evidence="3">ZP domain-containing protein</fullName>
    </submittedName>
</protein>
<keyword evidence="2" id="KW-1185">Reference proteome</keyword>
<sequence>IKAANHYCVNQLTLKISLDDFYHRDEILIPQLPHETEVSQARHRKCRWIVSFNTGNKCTQLVLAGLPAQGNSSFWSTDSRLRFTSMSNVETTVLPGIFQVVPKIFLVEASWDPRTDGQNAANLRFLLPLPSMCSRDMLSYRSSCFAVSLLQQSLTDALPSIRGDAQLASFTSWSAIEEFIASNEARAHKFPYRQPLSFDQPVRLGMFRNASNDGLLSIARTPSGCELQPASVKIADAFGGDCVSLTVDSNGPVIAFVNCNIPMLSLISFPETHSGLSQLDCNLPGRLSDLFSANEAVNQAKADASMKLQSDEEEQVPPRVSTFELNADTIVSENQPSASNQKAALVIPVIATIIIVFILLLVTRSLAFIPPLHCDTASA</sequence>
<dbReference type="WBParaSite" id="maker-uti_cns_0000972-snap-gene-0.1-mRNA-1">
    <property type="protein sequence ID" value="maker-uti_cns_0000972-snap-gene-0.1-mRNA-1"/>
    <property type="gene ID" value="maker-uti_cns_0000972-snap-gene-0.1"/>
</dbReference>
<keyword evidence="1" id="KW-0472">Membrane</keyword>
<evidence type="ECO:0000256" key="1">
    <source>
        <dbReference type="SAM" id="Phobius"/>
    </source>
</evidence>
<feature type="transmembrane region" description="Helical" evidence="1">
    <location>
        <begin position="343"/>
        <end position="362"/>
    </location>
</feature>
<dbReference type="Proteomes" id="UP000095280">
    <property type="component" value="Unplaced"/>
</dbReference>
<organism evidence="2 3">
    <name type="scientific">Macrostomum lignano</name>
    <dbReference type="NCBI Taxonomy" id="282301"/>
    <lineage>
        <taxon>Eukaryota</taxon>
        <taxon>Metazoa</taxon>
        <taxon>Spiralia</taxon>
        <taxon>Lophotrochozoa</taxon>
        <taxon>Platyhelminthes</taxon>
        <taxon>Rhabditophora</taxon>
        <taxon>Macrostomorpha</taxon>
        <taxon>Macrostomida</taxon>
        <taxon>Macrostomidae</taxon>
        <taxon>Macrostomum</taxon>
    </lineage>
</organism>
<dbReference type="AlphaFoldDB" id="A0A1I8G7H5"/>
<reference evidence="3" key="1">
    <citation type="submission" date="2016-11" db="UniProtKB">
        <authorList>
            <consortium name="WormBaseParasite"/>
        </authorList>
    </citation>
    <scope>IDENTIFICATION</scope>
</reference>
<evidence type="ECO:0000313" key="2">
    <source>
        <dbReference type="Proteomes" id="UP000095280"/>
    </source>
</evidence>
<name>A0A1I8G7H5_9PLAT</name>
<accession>A0A1I8G7H5</accession>
<proteinExistence type="predicted"/>
<keyword evidence="1" id="KW-0812">Transmembrane</keyword>
<keyword evidence="1" id="KW-1133">Transmembrane helix</keyword>
<evidence type="ECO:0000313" key="3">
    <source>
        <dbReference type="WBParaSite" id="maker-uti_cns_0000972-snap-gene-0.1-mRNA-1"/>
    </source>
</evidence>